<organism evidence="2 3">
    <name type="scientific">Litorimonas taeanensis</name>
    <dbReference type="NCBI Taxonomy" id="568099"/>
    <lineage>
        <taxon>Bacteria</taxon>
        <taxon>Pseudomonadati</taxon>
        <taxon>Pseudomonadota</taxon>
        <taxon>Alphaproteobacteria</taxon>
        <taxon>Maricaulales</taxon>
        <taxon>Robiginitomaculaceae</taxon>
    </lineage>
</organism>
<dbReference type="InParanoid" id="A0A420WLU2"/>
<evidence type="ECO:0000313" key="3">
    <source>
        <dbReference type="Proteomes" id="UP000282211"/>
    </source>
</evidence>
<feature type="chain" id="PRO_5019161333" evidence="1">
    <location>
        <begin position="28"/>
        <end position="444"/>
    </location>
</feature>
<sequence length="444" mass="49172">MKPFKNIMLNTALLIVFFGMGQGPVLASSNAQQEQTVREHHVFAQEILGEAWMSGELHKVYPYAIIDHDQLRFKILTDSGDVVVKGTQDTRIYIQELYITDILKSRSTSGVVLQSTGARMANLVKTPVRAVKAVGKRTEKVDSVGDAALFIPDLTLDVAGGLLHGVGELFVTGQRLTSSVGSTKCEGLNCVGKAGEDIWSGVNSLMGKHNAARKLHSEFGTDPQTENRAYRRQIDRISYAESYIGTAVKLGVGNAGVDVVSPWMTSVGYYNNGEFLTGYEDAHRRRNFEKGRIVSWGISRPQVEDFYKSEAFTKLQRRRFFIALETIHDQQLKRRIFDEAYWAPDRAEARGHLARAEHIAEFAKQGLVTLGDKSARALTVITHDGKRITPIYADLLNSNSHIAGPHAIVKQTSVQNEIHVLGRASQRFVNMAVGVGFSVVQFPQ</sequence>
<evidence type="ECO:0000256" key="1">
    <source>
        <dbReference type="SAM" id="SignalP"/>
    </source>
</evidence>
<comment type="caution">
    <text evidence="2">The sequence shown here is derived from an EMBL/GenBank/DDBJ whole genome shotgun (WGS) entry which is preliminary data.</text>
</comment>
<keyword evidence="3" id="KW-1185">Reference proteome</keyword>
<gene>
    <name evidence="2" type="ORF">DES40_1323</name>
</gene>
<feature type="signal peptide" evidence="1">
    <location>
        <begin position="1"/>
        <end position="27"/>
    </location>
</feature>
<name>A0A420WLU2_9PROT</name>
<dbReference type="AlphaFoldDB" id="A0A420WLU2"/>
<accession>A0A420WLU2</accession>
<proteinExistence type="predicted"/>
<dbReference type="RefSeq" id="WP_121099803.1">
    <property type="nucleotide sequence ID" value="NZ_RBII01000001.1"/>
</dbReference>
<keyword evidence="1" id="KW-0732">Signal</keyword>
<evidence type="ECO:0000313" key="2">
    <source>
        <dbReference type="EMBL" id="RKQ71987.1"/>
    </source>
</evidence>
<dbReference type="EMBL" id="RBII01000001">
    <property type="protein sequence ID" value="RKQ71987.1"/>
    <property type="molecule type" value="Genomic_DNA"/>
</dbReference>
<dbReference type="OrthoDB" id="179504at2"/>
<protein>
    <submittedName>
        <fullName evidence="2">Uncharacterized protein</fullName>
    </submittedName>
</protein>
<reference evidence="2 3" key="1">
    <citation type="submission" date="2018-10" db="EMBL/GenBank/DDBJ databases">
        <title>Genomic Encyclopedia of Type Strains, Phase IV (KMG-IV): sequencing the most valuable type-strain genomes for metagenomic binning, comparative biology and taxonomic classification.</title>
        <authorList>
            <person name="Goeker M."/>
        </authorList>
    </citation>
    <scope>NUCLEOTIDE SEQUENCE [LARGE SCALE GENOMIC DNA]</scope>
    <source>
        <strain evidence="2 3">DSM 22008</strain>
    </source>
</reference>
<dbReference type="Proteomes" id="UP000282211">
    <property type="component" value="Unassembled WGS sequence"/>
</dbReference>